<dbReference type="EMBL" id="KZ824274">
    <property type="protein sequence ID" value="RAL14606.1"/>
    <property type="molecule type" value="Genomic_DNA"/>
</dbReference>
<keyword evidence="1" id="KW-0472">Membrane</keyword>
<dbReference type="VEuPathDB" id="FungiDB:BO97DRAFT_273854"/>
<dbReference type="Proteomes" id="UP000248961">
    <property type="component" value="Unassembled WGS sequence"/>
</dbReference>
<keyword evidence="1" id="KW-1133">Transmembrane helix</keyword>
<gene>
    <name evidence="2" type="ORF">BO97DRAFT_273854</name>
</gene>
<dbReference type="AlphaFoldDB" id="A0A395I4D7"/>
<keyword evidence="3" id="KW-1185">Reference proteome</keyword>
<organism evidence="2 3">
    <name type="scientific">Aspergillus homomorphus (strain CBS 101889)</name>
    <dbReference type="NCBI Taxonomy" id="1450537"/>
    <lineage>
        <taxon>Eukaryota</taxon>
        <taxon>Fungi</taxon>
        <taxon>Dikarya</taxon>
        <taxon>Ascomycota</taxon>
        <taxon>Pezizomycotina</taxon>
        <taxon>Eurotiomycetes</taxon>
        <taxon>Eurotiomycetidae</taxon>
        <taxon>Eurotiales</taxon>
        <taxon>Aspergillaceae</taxon>
        <taxon>Aspergillus</taxon>
        <taxon>Aspergillus subgen. Circumdati</taxon>
    </lineage>
</organism>
<feature type="transmembrane region" description="Helical" evidence="1">
    <location>
        <begin position="26"/>
        <end position="42"/>
    </location>
</feature>
<evidence type="ECO:0000256" key="1">
    <source>
        <dbReference type="SAM" id="Phobius"/>
    </source>
</evidence>
<feature type="transmembrane region" description="Helical" evidence="1">
    <location>
        <begin position="93"/>
        <end position="111"/>
    </location>
</feature>
<accession>A0A395I4D7</accession>
<sequence>MADFVFGLHLKTCSWLLLFWDNASDHSSLDMFFGAGILFYFGRAFPVSGRKLHLSAACCCCDSCGLFFFHLLSVFLMIPFCDHCFAPGLLVDSLFWLGWARSAVLLVIILLS</sequence>
<proteinExistence type="predicted"/>
<name>A0A395I4D7_ASPHC</name>
<keyword evidence="1" id="KW-0812">Transmembrane</keyword>
<dbReference type="GeneID" id="37195296"/>
<protein>
    <submittedName>
        <fullName evidence="2">Uncharacterized protein</fullName>
    </submittedName>
</protein>
<reference evidence="2 3" key="1">
    <citation type="submission" date="2018-02" db="EMBL/GenBank/DDBJ databases">
        <title>The genomes of Aspergillus section Nigri reveals drivers in fungal speciation.</title>
        <authorList>
            <consortium name="DOE Joint Genome Institute"/>
            <person name="Vesth T.C."/>
            <person name="Nybo J."/>
            <person name="Theobald S."/>
            <person name="Brandl J."/>
            <person name="Frisvad J.C."/>
            <person name="Nielsen K.F."/>
            <person name="Lyhne E.K."/>
            <person name="Kogle M.E."/>
            <person name="Kuo A."/>
            <person name="Riley R."/>
            <person name="Clum A."/>
            <person name="Nolan M."/>
            <person name="Lipzen A."/>
            <person name="Salamov A."/>
            <person name="Henrissat B."/>
            <person name="Wiebenga A."/>
            <person name="De vries R.P."/>
            <person name="Grigoriev I.V."/>
            <person name="Mortensen U.H."/>
            <person name="Andersen M.R."/>
            <person name="Baker S.E."/>
        </authorList>
    </citation>
    <scope>NUCLEOTIDE SEQUENCE [LARGE SCALE GENOMIC DNA]</scope>
    <source>
        <strain evidence="2 3">CBS 101889</strain>
    </source>
</reference>
<evidence type="ECO:0000313" key="2">
    <source>
        <dbReference type="EMBL" id="RAL14606.1"/>
    </source>
</evidence>
<evidence type="ECO:0000313" key="3">
    <source>
        <dbReference type="Proteomes" id="UP000248961"/>
    </source>
</evidence>
<feature type="transmembrane region" description="Helical" evidence="1">
    <location>
        <begin position="54"/>
        <end position="78"/>
    </location>
</feature>
<dbReference type="RefSeq" id="XP_025553760.1">
    <property type="nucleotide sequence ID" value="XM_025691007.1"/>
</dbReference>